<dbReference type="PROSITE" id="PS50977">
    <property type="entry name" value="HTH_TETR_2"/>
    <property type="match status" value="1"/>
</dbReference>
<evidence type="ECO:0000256" key="1">
    <source>
        <dbReference type="ARBA" id="ARBA00023125"/>
    </source>
</evidence>
<organism evidence="4 5">
    <name type="scientific">Flagellimonas yonaguniensis</name>
    <dbReference type="NCBI Taxonomy" id="3031325"/>
    <lineage>
        <taxon>Bacteria</taxon>
        <taxon>Pseudomonadati</taxon>
        <taxon>Bacteroidota</taxon>
        <taxon>Flavobacteriia</taxon>
        <taxon>Flavobacteriales</taxon>
        <taxon>Flavobacteriaceae</taxon>
        <taxon>Flagellimonas</taxon>
    </lineage>
</organism>
<evidence type="ECO:0000256" key="2">
    <source>
        <dbReference type="PROSITE-ProRule" id="PRU00335"/>
    </source>
</evidence>
<comment type="caution">
    <text evidence="4">The sequence shown here is derived from an EMBL/GenBank/DDBJ whole genome shotgun (WGS) entry which is preliminary data.</text>
</comment>
<dbReference type="InterPro" id="IPR009057">
    <property type="entry name" value="Homeodomain-like_sf"/>
</dbReference>
<keyword evidence="5" id="KW-1185">Reference proteome</keyword>
<evidence type="ECO:0000259" key="3">
    <source>
        <dbReference type="PROSITE" id="PS50977"/>
    </source>
</evidence>
<feature type="DNA-binding region" description="H-T-H motif" evidence="2">
    <location>
        <begin position="24"/>
        <end position="43"/>
    </location>
</feature>
<reference evidence="4 5" key="1">
    <citation type="submission" date="2023-03" db="EMBL/GenBank/DDBJ databases">
        <title>Muricauda XX sp. nov. and Muricauda XXX sp. nov., two novel species isolated from Okinawa Trough.</title>
        <authorList>
            <person name="Cao W."/>
            <person name="Deng X."/>
        </authorList>
    </citation>
    <scope>NUCLEOTIDE SEQUENCE [LARGE SCALE GENOMIC DNA]</scope>
    <source>
        <strain evidence="4 5">334s03</strain>
    </source>
</reference>
<name>A0ABT5Y3V4_9FLAO</name>
<proteinExistence type="predicted"/>
<accession>A0ABT5Y3V4</accession>
<dbReference type="Gene3D" id="1.10.357.10">
    <property type="entry name" value="Tetracycline Repressor, domain 2"/>
    <property type="match status" value="1"/>
</dbReference>
<dbReference type="InterPro" id="IPR001647">
    <property type="entry name" value="HTH_TetR"/>
</dbReference>
<evidence type="ECO:0000313" key="5">
    <source>
        <dbReference type="Proteomes" id="UP001221366"/>
    </source>
</evidence>
<feature type="domain" description="HTH tetR-type" evidence="3">
    <location>
        <begin position="1"/>
        <end position="61"/>
    </location>
</feature>
<dbReference type="Proteomes" id="UP001221366">
    <property type="component" value="Unassembled WGS sequence"/>
</dbReference>
<protein>
    <submittedName>
        <fullName evidence="4">TetR/AcrR family transcriptional regulator</fullName>
    </submittedName>
</protein>
<dbReference type="SUPFAM" id="SSF46689">
    <property type="entry name" value="Homeodomain-like"/>
    <property type="match status" value="1"/>
</dbReference>
<gene>
    <name evidence="4" type="ORF">PY092_16255</name>
</gene>
<sequence length="200" mass="23829">MIGKKEVLKCSVDNFTKFGSKHFTMDELAQTLGISKKTIYKYYPSKEDLVTASVKFLIDEFSFKVENIVYSHKDPITSITLIYKSGFERLNQFRPSFIFGIKKYYPKAYDLFENFRSHMVNKVIYGLLEKAKKEGIIVPEINLQLFCDLYYNKFEEILFKDDYFIDQYLNNDIFNHMIIYNLRGIIVSGYRNDTFKEFDW</sequence>
<evidence type="ECO:0000313" key="4">
    <source>
        <dbReference type="EMBL" id="MDF0717717.1"/>
    </source>
</evidence>
<keyword evidence="1 2" id="KW-0238">DNA-binding</keyword>
<dbReference type="EMBL" id="JARFVB010000014">
    <property type="protein sequence ID" value="MDF0717717.1"/>
    <property type="molecule type" value="Genomic_DNA"/>
</dbReference>
<dbReference type="RefSeq" id="WP_275616866.1">
    <property type="nucleotide sequence ID" value="NZ_JARFVB010000014.1"/>
</dbReference>
<dbReference type="Pfam" id="PF00440">
    <property type="entry name" value="TetR_N"/>
    <property type="match status" value="1"/>
</dbReference>